<comment type="caution">
    <text evidence="1">The sequence shown here is derived from an EMBL/GenBank/DDBJ whole genome shotgun (WGS) entry which is preliminary data.</text>
</comment>
<evidence type="ECO:0000313" key="1">
    <source>
        <dbReference type="EMBL" id="KXB06643.1"/>
    </source>
</evidence>
<accession>A0A133VJM8</accession>
<proteinExistence type="predicted"/>
<protein>
    <submittedName>
        <fullName evidence="1">Uncharacterized protein</fullName>
    </submittedName>
</protein>
<evidence type="ECO:0000313" key="2">
    <source>
        <dbReference type="Proteomes" id="UP000070404"/>
    </source>
</evidence>
<reference evidence="1 2" key="1">
    <citation type="journal article" date="2016" name="Sci. Rep.">
        <title>Metabolic traits of an uncultured archaeal lineage -MSBL1- from brine pools of the Red Sea.</title>
        <authorList>
            <person name="Mwirichia R."/>
            <person name="Alam I."/>
            <person name="Rashid M."/>
            <person name="Vinu M."/>
            <person name="Ba-Alawi W."/>
            <person name="Anthony Kamau A."/>
            <person name="Kamanda Ngugi D."/>
            <person name="Goker M."/>
            <person name="Klenk H.P."/>
            <person name="Bajic V."/>
            <person name="Stingl U."/>
        </authorList>
    </citation>
    <scope>NUCLEOTIDE SEQUENCE [LARGE SCALE GENOMIC DNA]</scope>
    <source>
        <strain evidence="1">SCGC-AAA382C18</strain>
    </source>
</reference>
<sequence length="307" mass="34513">MQENGQVFTFDMLLAVILGMLVVVSSGQALSIANQQATEYATRYSLERTALDVADVLVRDPGLPKKWHRSSEEIQTIGLADTTEGGEKIPNFLDISKISALTRLMKDSNWDPNNENTQAIMSLFGNRDKFQIKILDGDNCIWNLYPNWNVEPNSGASKSQEVVVSERTVCGRYGDLRVETGELPKEEPGIQKYPPENFWISSGDLAAYDWYIVINVHNPTGGQPMHISINPPPHNDYNPNPDSHWIEIDIDESLLNEGENNLIQIDASGLGITFEAWVVAIPEDTDMDKVRYALEKIPLTVRLKVWR</sequence>
<dbReference type="AlphaFoldDB" id="A0A133VJM8"/>
<gene>
    <name evidence="1" type="ORF">AKJ52_01895</name>
</gene>
<dbReference type="EMBL" id="LHYF01000030">
    <property type="protein sequence ID" value="KXB06643.1"/>
    <property type="molecule type" value="Genomic_DNA"/>
</dbReference>
<organism evidence="1 2">
    <name type="scientific">candidate division MSBL1 archaeon SCGC-AAA382C18</name>
    <dbReference type="NCBI Taxonomy" id="1698281"/>
    <lineage>
        <taxon>Archaea</taxon>
        <taxon>Methanobacteriati</taxon>
        <taxon>Methanobacteriota</taxon>
        <taxon>candidate division MSBL1</taxon>
    </lineage>
</organism>
<name>A0A133VJM8_9EURY</name>
<dbReference type="Proteomes" id="UP000070404">
    <property type="component" value="Unassembled WGS sequence"/>
</dbReference>
<keyword evidence="2" id="KW-1185">Reference proteome</keyword>